<feature type="transmembrane region" description="Helical" evidence="1">
    <location>
        <begin position="81"/>
        <end position="105"/>
    </location>
</feature>
<feature type="transmembrane region" description="Helical" evidence="1">
    <location>
        <begin position="39"/>
        <end position="60"/>
    </location>
</feature>
<feature type="domain" description="Potassium channel" evidence="2">
    <location>
        <begin position="89"/>
        <end position="162"/>
    </location>
</feature>
<name>A0ABR8PTT1_9CLOT</name>
<feature type="transmembrane region" description="Helical" evidence="1">
    <location>
        <begin position="117"/>
        <end position="135"/>
    </location>
</feature>
<dbReference type="SUPFAM" id="SSF81324">
    <property type="entry name" value="Voltage-gated potassium channels"/>
    <property type="match status" value="1"/>
</dbReference>
<dbReference type="EMBL" id="JACSRA010000012">
    <property type="protein sequence ID" value="MBD7911585.1"/>
    <property type="molecule type" value="Genomic_DNA"/>
</dbReference>
<evidence type="ECO:0000313" key="4">
    <source>
        <dbReference type="Proteomes" id="UP000627781"/>
    </source>
</evidence>
<reference evidence="3 4" key="1">
    <citation type="submission" date="2020-08" db="EMBL/GenBank/DDBJ databases">
        <title>A Genomic Blueprint of the Chicken Gut Microbiome.</title>
        <authorList>
            <person name="Gilroy R."/>
            <person name="Ravi A."/>
            <person name="Getino M."/>
            <person name="Pursley I."/>
            <person name="Horton D.L."/>
            <person name="Alikhan N.-F."/>
            <person name="Baker D."/>
            <person name="Gharbi K."/>
            <person name="Hall N."/>
            <person name="Watson M."/>
            <person name="Adriaenssens E.M."/>
            <person name="Foster-Nyarko E."/>
            <person name="Jarju S."/>
            <person name="Secka A."/>
            <person name="Antonio M."/>
            <person name="Oren A."/>
            <person name="Chaudhuri R."/>
            <person name="La Ragione R.M."/>
            <person name="Hildebrand F."/>
            <person name="Pallen M.J."/>
        </authorList>
    </citation>
    <scope>NUCLEOTIDE SEQUENCE [LARGE SCALE GENOMIC DNA]</scope>
    <source>
        <strain evidence="3 4">Sa3CVN1</strain>
    </source>
</reference>
<dbReference type="InterPro" id="IPR013099">
    <property type="entry name" value="K_chnl_dom"/>
</dbReference>
<evidence type="ECO:0000259" key="2">
    <source>
        <dbReference type="Pfam" id="PF07885"/>
    </source>
</evidence>
<evidence type="ECO:0000313" key="3">
    <source>
        <dbReference type="EMBL" id="MBD7911585.1"/>
    </source>
</evidence>
<protein>
    <recommendedName>
        <fullName evidence="2">Potassium channel domain-containing protein</fullName>
    </recommendedName>
</protein>
<sequence>MASSKDNSMKGDFLLSYFITSTFLAATLAYPSQVSKYVISGFIGVFICYILNLKILLNIMRNPGKVKISPYDEKSFIKVSLIVGIVVIMIVLNLFLGVCLASSLQNGFSNNPSYFDLFYYTVVTFTTIGFGDIIPLSILAKLIAIVISATSIICITIFLGSIYSYRDRD</sequence>
<keyword evidence="4" id="KW-1185">Reference proteome</keyword>
<comment type="caution">
    <text evidence="3">The sequence shown here is derived from an EMBL/GenBank/DDBJ whole genome shotgun (WGS) entry which is preliminary data.</text>
</comment>
<organism evidence="3 4">
    <name type="scientific">Clostridium cibarium</name>
    <dbReference type="NCBI Taxonomy" id="2762247"/>
    <lineage>
        <taxon>Bacteria</taxon>
        <taxon>Bacillati</taxon>
        <taxon>Bacillota</taxon>
        <taxon>Clostridia</taxon>
        <taxon>Eubacteriales</taxon>
        <taxon>Clostridiaceae</taxon>
        <taxon>Clostridium</taxon>
    </lineage>
</organism>
<dbReference type="Pfam" id="PF07885">
    <property type="entry name" value="Ion_trans_2"/>
    <property type="match status" value="1"/>
</dbReference>
<dbReference type="Gene3D" id="1.10.287.70">
    <property type="match status" value="1"/>
</dbReference>
<keyword evidence="1" id="KW-0472">Membrane</keyword>
<dbReference type="Proteomes" id="UP000627781">
    <property type="component" value="Unassembled WGS sequence"/>
</dbReference>
<accession>A0ABR8PTT1</accession>
<keyword evidence="1" id="KW-0812">Transmembrane</keyword>
<evidence type="ECO:0000256" key="1">
    <source>
        <dbReference type="SAM" id="Phobius"/>
    </source>
</evidence>
<keyword evidence="1" id="KW-1133">Transmembrane helix</keyword>
<proteinExistence type="predicted"/>
<gene>
    <name evidence="3" type="ORF">H9661_09475</name>
</gene>
<feature type="transmembrane region" description="Helical" evidence="1">
    <location>
        <begin position="142"/>
        <end position="165"/>
    </location>
</feature>